<evidence type="ECO:0000256" key="1">
    <source>
        <dbReference type="SAM" id="MobiDB-lite"/>
    </source>
</evidence>
<evidence type="ECO:0000259" key="2">
    <source>
        <dbReference type="Pfam" id="PF13391"/>
    </source>
</evidence>
<keyword evidence="4" id="KW-1185">Reference proteome</keyword>
<comment type="caution">
    <text evidence="3">The sequence shown here is derived from an EMBL/GenBank/DDBJ whole genome shotgun (WGS) entry which is preliminary data.</text>
</comment>
<sequence>MSNSRLISLRSSTSTFSQAAKNKIADLDGAECCWHCGAKPIDICHVISQKDKATLNWQFKELVLQGLLPFSSLSHIDNGIPLCPLCHRNFDDILFPGFVFIPTDLAFFIKFEQDDYERRTQIAQATGQVSGRTCPTAENYFVHQLDAGVIPEGTYNGLYARYTLHDYFPKLGQPPFEPGPGPFAMPKPWHGAPTAALRRAFQVLSNPLVQGIPTGVLTDLNTLIQLYRRSLLHADTAGRGNLSREAERQDGESTGLGATSSSHFSGHEQATVAEDNTDPGFMTGTAPNAANHLLFSEMYRDPALYHKRSKPVLTAFPTTVDTHDSVSISSHGSGSQQKEIRMHSDMVMMDDGTQLAVPWKWGPSSTSEMMAEFYQCAGKPGRVYRPAGMMREAGFQFHGKV</sequence>
<evidence type="ECO:0000313" key="3">
    <source>
        <dbReference type="EMBL" id="KAH0556343.1"/>
    </source>
</evidence>
<dbReference type="InterPro" id="IPR003615">
    <property type="entry name" value="HNH_nuc"/>
</dbReference>
<dbReference type="Pfam" id="PF13391">
    <property type="entry name" value="HNH_2"/>
    <property type="match status" value="1"/>
</dbReference>
<dbReference type="Proteomes" id="UP000750711">
    <property type="component" value="Unassembled WGS sequence"/>
</dbReference>
<feature type="domain" description="HNH nuclease" evidence="2">
    <location>
        <begin position="36"/>
        <end position="95"/>
    </location>
</feature>
<reference evidence="3" key="1">
    <citation type="submission" date="2021-03" db="EMBL/GenBank/DDBJ databases">
        <title>Comparative genomics and phylogenomic investigation of the class Geoglossomycetes provide insights into ecological specialization and systematics.</title>
        <authorList>
            <person name="Melie T."/>
            <person name="Pirro S."/>
            <person name="Miller A.N."/>
            <person name="Quandt A."/>
        </authorList>
    </citation>
    <scope>NUCLEOTIDE SEQUENCE</scope>
    <source>
        <strain evidence="3">CAQ_001_2017</strain>
    </source>
</reference>
<dbReference type="AlphaFoldDB" id="A0A9P8RM35"/>
<name>A0A9P8RM35_9PEZI</name>
<organism evidence="3 4">
    <name type="scientific">Trichoglossum hirsutum</name>
    <dbReference type="NCBI Taxonomy" id="265104"/>
    <lineage>
        <taxon>Eukaryota</taxon>
        <taxon>Fungi</taxon>
        <taxon>Dikarya</taxon>
        <taxon>Ascomycota</taxon>
        <taxon>Pezizomycotina</taxon>
        <taxon>Geoglossomycetes</taxon>
        <taxon>Geoglossales</taxon>
        <taxon>Geoglossaceae</taxon>
        <taxon>Trichoglossum</taxon>
    </lineage>
</organism>
<accession>A0A9P8RM35</accession>
<dbReference type="EMBL" id="JAGHQM010001130">
    <property type="protein sequence ID" value="KAH0556343.1"/>
    <property type="molecule type" value="Genomic_DNA"/>
</dbReference>
<gene>
    <name evidence="3" type="ORF">GP486_005731</name>
</gene>
<proteinExistence type="predicted"/>
<evidence type="ECO:0000313" key="4">
    <source>
        <dbReference type="Proteomes" id="UP000750711"/>
    </source>
</evidence>
<protein>
    <recommendedName>
        <fullName evidence="2">HNH nuclease domain-containing protein</fullName>
    </recommendedName>
</protein>
<feature type="compositionally biased region" description="Basic and acidic residues" evidence="1">
    <location>
        <begin position="242"/>
        <end position="251"/>
    </location>
</feature>
<feature type="region of interest" description="Disordered" evidence="1">
    <location>
        <begin position="240"/>
        <end position="269"/>
    </location>
</feature>